<name>A0A4Y7T5H9_COPMI</name>
<dbReference type="STRING" id="71717.A0A4Y7T5H9"/>
<evidence type="ECO:0000259" key="18">
    <source>
        <dbReference type="PROSITE" id="PS00624"/>
    </source>
</evidence>
<evidence type="ECO:0000256" key="7">
    <source>
        <dbReference type="ARBA" id="ARBA00022630"/>
    </source>
</evidence>
<comment type="caution">
    <text evidence="19">The sequence shown here is derived from an EMBL/GenBank/DDBJ whole genome shotgun (WGS) entry which is preliminary data.</text>
</comment>
<evidence type="ECO:0000256" key="13">
    <source>
        <dbReference type="ARBA" id="ARBA00034050"/>
    </source>
</evidence>
<dbReference type="EC" id="1.1.99.29" evidence="5"/>
<feature type="domain" description="Glucose-methanol-choline oxidoreductase N-terminal" evidence="18">
    <location>
        <begin position="305"/>
        <end position="319"/>
    </location>
</feature>
<reference evidence="19 20" key="1">
    <citation type="journal article" date="2019" name="Nat. Ecol. Evol.">
        <title>Megaphylogeny resolves global patterns of mushroom evolution.</title>
        <authorList>
            <person name="Varga T."/>
            <person name="Krizsan K."/>
            <person name="Foldi C."/>
            <person name="Dima B."/>
            <person name="Sanchez-Garcia M."/>
            <person name="Sanchez-Ramirez S."/>
            <person name="Szollosi G.J."/>
            <person name="Szarkandi J.G."/>
            <person name="Papp V."/>
            <person name="Albert L."/>
            <person name="Andreopoulos W."/>
            <person name="Angelini C."/>
            <person name="Antonin V."/>
            <person name="Barry K.W."/>
            <person name="Bougher N.L."/>
            <person name="Buchanan P."/>
            <person name="Buyck B."/>
            <person name="Bense V."/>
            <person name="Catcheside P."/>
            <person name="Chovatia M."/>
            <person name="Cooper J."/>
            <person name="Damon W."/>
            <person name="Desjardin D."/>
            <person name="Finy P."/>
            <person name="Geml J."/>
            <person name="Haridas S."/>
            <person name="Hughes K."/>
            <person name="Justo A."/>
            <person name="Karasinski D."/>
            <person name="Kautmanova I."/>
            <person name="Kiss B."/>
            <person name="Kocsube S."/>
            <person name="Kotiranta H."/>
            <person name="LaButti K.M."/>
            <person name="Lechner B.E."/>
            <person name="Liimatainen K."/>
            <person name="Lipzen A."/>
            <person name="Lukacs Z."/>
            <person name="Mihaltcheva S."/>
            <person name="Morgado L.N."/>
            <person name="Niskanen T."/>
            <person name="Noordeloos M.E."/>
            <person name="Ohm R.A."/>
            <person name="Ortiz-Santana B."/>
            <person name="Ovrebo C."/>
            <person name="Racz N."/>
            <person name="Riley R."/>
            <person name="Savchenko A."/>
            <person name="Shiryaev A."/>
            <person name="Soop K."/>
            <person name="Spirin V."/>
            <person name="Szebenyi C."/>
            <person name="Tomsovsky M."/>
            <person name="Tulloss R.E."/>
            <person name="Uehling J."/>
            <person name="Grigoriev I.V."/>
            <person name="Vagvolgyi C."/>
            <person name="Papp T."/>
            <person name="Martin F.M."/>
            <person name="Miettinen O."/>
            <person name="Hibbett D.S."/>
            <person name="Nagy L.G."/>
        </authorList>
    </citation>
    <scope>NUCLEOTIDE SEQUENCE [LARGE SCALE GENOMIC DNA]</scope>
    <source>
        <strain evidence="19 20">FP101781</strain>
    </source>
</reference>
<dbReference type="GO" id="GO:0050660">
    <property type="term" value="F:flavin adenine dinucleotide binding"/>
    <property type="evidence" value="ECO:0007669"/>
    <property type="project" value="InterPro"/>
</dbReference>
<evidence type="ECO:0000256" key="8">
    <source>
        <dbReference type="ARBA" id="ARBA00022827"/>
    </source>
</evidence>
<dbReference type="GO" id="GO:0005576">
    <property type="term" value="C:extracellular region"/>
    <property type="evidence" value="ECO:0007669"/>
    <property type="project" value="UniProtKB-SubCell"/>
</dbReference>
<dbReference type="InterPro" id="IPR012132">
    <property type="entry name" value="GMC_OxRdtase"/>
</dbReference>
<evidence type="ECO:0000256" key="15">
    <source>
        <dbReference type="PIRSR" id="PIRSR000137-1"/>
    </source>
</evidence>
<dbReference type="Proteomes" id="UP000298030">
    <property type="component" value="Unassembled WGS sequence"/>
</dbReference>
<dbReference type="Gene3D" id="3.30.560.10">
    <property type="entry name" value="Glucose Oxidase, domain 3"/>
    <property type="match status" value="1"/>
</dbReference>
<dbReference type="InterPro" id="IPR007867">
    <property type="entry name" value="GMC_OxRtase_C"/>
</dbReference>
<evidence type="ECO:0000256" key="12">
    <source>
        <dbReference type="ARBA" id="ARBA00034029"/>
    </source>
</evidence>
<feature type="signal peptide" evidence="17">
    <location>
        <begin position="1"/>
        <end position="21"/>
    </location>
</feature>
<evidence type="ECO:0000256" key="6">
    <source>
        <dbReference type="ARBA" id="ARBA00022525"/>
    </source>
</evidence>
<evidence type="ECO:0000313" key="20">
    <source>
        <dbReference type="Proteomes" id="UP000298030"/>
    </source>
</evidence>
<dbReference type="SUPFAM" id="SSF54373">
    <property type="entry name" value="FAD-linked reductases, C-terminal domain"/>
    <property type="match status" value="1"/>
</dbReference>
<keyword evidence="6" id="KW-0964">Secreted</keyword>
<keyword evidence="8 16" id="KW-0274">FAD</keyword>
<dbReference type="Pfam" id="PF05199">
    <property type="entry name" value="GMC_oxred_C"/>
    <property type="match status" value="1"/>
</dbReference>
<comment type="catalytic activity">
    <reaction evidence="14">
        <text>a pyranoside + acceptor = a pyranosid-3,4-diulose + reduced acceptor.</text>
        <dbReference type="EC" id="1.1.99.29"/>
    </reaction>
</comment>
<dbReference type="PROSITE" id="PS00624">
    <property type="entry name" value="GMC_OXRED_2"/>
    <property type="match status" value="1"/>
</dbReference>
<evidence type="ECO:0000256" key="5">
    <source>
        <dbReference type="ARBA" id="ARBA00013177"/>
    </source>
</evidence>
<comment type="catalytic activity">
    <reaction evidence="13">
        <text>a pyranoside + acceptor = a pyranosid-3-ulose + reduced acceptor.</text>
        <dbReference type="EC" id="1.1.99.29"/>
    </reaction>
</comment>
<accession>A0A4Y7T5H9</accession>
<dbReference type="EMBL" id="QPFP01000027">
    <property type="protein sequence ID" value="TEB29426.1"/>
    <property type="molecule type" value="Genomic_DNA"/>
</dbReference>
<protein>
    <recommendedName>
        <fullName evidence="5">pyranose dehydrogenase (acceptor)</fullName>
        <ecNumber evidence="5">1.1.99.29</ecNumber>
    </recommendedName>
</protein>
<feature type="binding site" evidence="16">
    <location>
        <begin position="123"/>
        <end position="126"/>
    </location>
    <ligand>
        <name>FAD</name>
        <dbReference type="ChEBI" id="CHEBI:57692"/>
    </ligand>
</feature>
<evidence type="ECO:0000256" key="10">
    <source>
        <dbReference type="ARBA" id="ARBA00033986"/>
    </source>
</evidence>
<dbReference type="InterPro" id="IPR000172">
    <property type="entry name" value="GMC_OxRdtase_N"/>
</dbReference>
<evidence type="ECO:0000256" key="9">
    <source>
        <dbReference type="ARBA" id="ARBA00024699"/>
    </source>
</evidence>
<dbReference type="PIRSF" id="PIRSF000137">
    <property type="entry name" value="Alcohol_oxidase"/>
    <property type="match status" value="1"/>
</dbReference>
<evidence type="ECO:0000256" key="14">
    <source>
        <dbReference type="ARBA" id="ARBA00034059"/>
    </source>
</evidence>
<dbReference type="InterPro" id="IPR036188">
    <property type="entry name" value="FAD/NAD-bd_sf"/>
</dbReference>
<feature type="active site" description="Proton donor" evidence="15">
    <location>
        <position position="531"/>
    </location>
</feature>
<evidence type="ECO:0000256" key="2">
    <source>
        <dbReference type="ARBA" id="ARBA00004613"/>
    </source>
</evidence>
<dbReference type="AlphaFoldDB" id="A0A4Y7T5H9"/>
<comment type="subunit">
    <text evidence="4">Monomer.</text>
</comment>
<evidence type="ECO:0000256" key="3">
    <source>
        <dbReference type="ARBA" id="ARBA00010790"/>
    </source>
</evidence>
<comment type="catalytic activity">
    <reaction evidence="11">
        <text>pyranose + acceptor = pyranos-2,3-diulose + reduced acceptor.</text>
        <dbReference type="EC" id="1.1.99.29"/>
    </reaction>
</comment>
<feature type="binding site" evidence="16">
    <location>
        <position position="263"/>
    </location>
    <ligand>
        <name>FAD</name>
        <dbReference type="ChEBI" id="CHEBI:57692"/>
    </ligand>
</feature>
<keyword evidence="20" id="KW-1185">Reference proteome</keyword>
<sequence>MLPSSSLSLLLGIALAGPCVADVFQRPEQLRGTTYDYIVVGSGTAGNVIAARLAEDRKNDVLVLEAGISNEGVLGSQVPFFAPTLTPSTIYDWNYTYAPQPNLNGRVIPIARGRLLGGSSSVNYMVHHYGSSEDYDLLAKLTGDSGWSWSNMKRYIARHEKFVPPADGHNTTGQYIPSLHSTSGVLPKSLPGYSLPIDSRVIATTKELSSEFPFNQDTTSGNVLGLGWVQSSIGGGTRSSSATTYLAGVVGRRNVDVLLNAQVTKLVKTGAVGGKPSFRGVQFASGPQSSSTTVYARKEVIVSAGSIGTPQILQLSGIGDKADLAAKSITTHVHLPSVGKNLSDHVLLPNNWKVRGPSLDDFLRDPAAIDAALGQWQANKTGVLVHGITNHLGFFRFPKSAPIFKTIPDPATGPTASHWELIVSSYWLVPGVASPETGNYLTLIAALISPTSRGEVKLASNNPFDHPLIDPNLLSSNFDKYALREGVKSVRRFLSAKAWADYVVSPVNIAANPTDAEIDAYVRAFASTVFHPVGTSAMSPAKAGWGVVDPQLRVKGADGVRVVDASVWPFLPNAHTQAPTYLVAERAASLIRGY</sequence>
<dbReference type="Pfam" id="PF00732">
    <property type="entry name" value="GMC_oxred_N"/>
    <property type="match status" value="1"/>
</dbReference>
<comment type="function">
    <text evidence="9">Catalyzes the single-oxidation or sequential double oxidation reaction of carbohydrates primarily at carbon-2 and/or carbon-3 with the concomitant reduction of the flavin. The enzyme exhibits a broad sugar substrate specificity, oxidizing different aldopyranoses to the corresponding C-1, C-2, C-3 or C-1,2, C-2,3 and C-3,4 (di)dehydro sugars with substrate-specific regioselectivity. Accepts only a narrow range of electron acceptors such as substituted benzoquinones and complexed metal ions and reacts extremely slowly with O(2) as acceptor. May play a role in the natural recycling of plant matter by oxidizing all major monosaccharides in lignocellulose and by reducing quinone compounds or reactive radical species generated during lignin depolymerization.</text>
</comment>
<keyword evidence="7" id="KW-0285">Flavoprotein</keyword>
<proteinExistence type="inferred from homology"/>
<evidence type="ECO:0000256" key="11">
    <source>
        <dbReference type="ARBA" id="ARBA00034010"/>
    </source>
</evidence>
<comment type="cofactor">
    <cofactor evidence="1 16">
        <name>FAD</name>
        <dbReference type="ChEBI" id="CHEBI:57692"/>
    </cofactor>
</comment>
<dbReference type="GO" id="GO:0033718">
    <property type="term" value="F:pyranose dehydrogenase (acceptor) activity"/>
    <property type="evidence" value="ECO:0007669"/>
    <property type="project" value="UniProtKB-EC"/>
</dbReference>
<comment type="catalytic activity">
    <reaction evidence="10">
        <text>pyranose + acceptor = pyranos-2-ulose + reduced acceptor.</text>
        <dbReference type="EC" id="1.1.99.29"/>
    </reaction>
</comment>
<dbReference type="SUPFAM" id="SSF51905">
    <property type="entry name" value="FAD/NAD(P)-binding domain"/>
    <property type="match status" value="1"/>
</dbReference>
<feature type="chain" id="PRO_5021207925" description="pyranose dehydrogenase (acceptor)" evidence="17">
    <location>
        <begin position="22"/>
        <end position="594"/>
    </location>
</feature>
<dbReference type="PANTHER" id="PTHR11552">
    <property type="entry name" value="GLUCOSE-METHANOL-CHOLINE GMC OXIDOREDUCTASE"/>
    <property type="match status" value="1"/>
</dbReference>
<comment type="similarity">
    <text evidence="3">Belongs to the GMC oxidoreductase family.</text>
</comment>
<evidence type="ECO:0000256" key="17">
    <source>
        <dbReference type="SAM" id="SignalP"/>
    </source>
</evidence>
<evidence type="ECO:0000256" key="16">
    <source>
        <dbReference type="PIRSR" id="PIRSR000137-2"/>
    </source>
</evidence>
<keyword evidence="17" id="KW-0732">Signal</keyword>
<dbReference type="OrthoDB" id="269227at2759"/>
<evidence type="ECO:0000256" key="4">
    <source>
        <dbReference type="ARBA" id="ARBA00011245"/>
    </source>
</evidence>
<comment type="subcellular location">
    <subcellularLocation>
        <location evidence="2">Secreted</location>
    </subcellularLocation>
</comment>
<dbReference type="PANTHER" id="PTHR11552:SF147">
    <property type="entry name" value="CHOLINE DEHYDROGENASE, MITOCHONDRIAL"/>
    <property type="match status" value="1"/>
</dbReference>
<evidence type="ECO:0000313" key="19">
    <source>
        <dbReference type="EMBL" id="TEB29426.1"/>
    </source>
</evidence>
<feature type="active site" description="Proton acceptor" evidence="15">
    <location>
        <position position="575"/>
    </location>
</feature>
<gene>
    <name evidence="19" type="ORF">FA13DRAFT_1755532</name>
</gene>
<evidence type="ECO:0000256" key="1">
    <source>
        <dbReference type="ARBA" id="ARBA00001974"/>
    </source>
</evidence>
<organism evidence="19 20">
    <name type="scientific">Coprinellus micaceus</name>
    <name type="common">Glistening ink-cap mushroom</name>
    <name type="synonym">Coprinus micaceus</name>
    <dbReference type="NCBI Taxonomy" id="71717"/>
    <lineage>
        <taxon>Eukaryota</taxon>
        <taxon>Fungi</taxon>
        <taxon>Dikarya</taxon>
        <taxon>Basidiomycota</taxon>
        <taxon>Agaricomycotina</taxon>
        <taxon>Agaricomycetes</taxon>
        <taxon>Agaricomycetidae</taxon>
        <taxon>Agaricales</taxon>
        <taxon>Agaricineae</taxon>
        <taxon>Psathyrellaceae</taxon>
        <taxon>Coprinellus</taxon>
    </lineage>
</organism>
<dbReference type="Gene3D" id="3.50.50.60">
    <property type="entry name" value="FAD/NAD(P)-binding domain"/>
    <property type="match status" value="1"/>
</dbReference>
<comment type="catalytic activity">
    <reaction evidence="12">
        <text>pyranose + acceptor = pyranos-3-ulose + reduced acceptor.</text>
        <dbReference type="EC" id="1.1.99.29"/>
    </reaction>
</comment>